<dbReference type="SUPFAM" id="SSF47413">
    <property type="entry name" value="lambda repressor-like DNA-binding domains"/>
    <property type="match status" value="1"/>
</dbReference>
<evidence type="ECO:0000313" key="3">
    <source>
        <dbReference type="Proteomes" id="UP000092671"/>
    </source>
</evidence>
<dbReference type="InterPro" id="IPR001387">
    <property type="entry name" value="Cro/C1-type_HTH"/>
</dbReference>
<protein>
    <recommendedName>
        <fullName evidence="1">HTH cro/C1-type domain-containing protein</fullName>
    </recommendedName>
</protein>
<dbReference type="InterPro" id="IPR031856">
    <property type="entry name" value="YdaS_toxin-like"/>
</dbReference>
<dbReference type="AlphaFoldDB" id="A0A1B8PKU1"/>
<feature type="domain" description="HTH cro/C1-type" evidence="1">
    <location>
        <begin position="12"/>
        <end position="58"/>
    </location>
</feature>
<name>A0A1B8PKU1_MORNO</name>
<sequence length="74" mass="8439">MIYKQVVEHYGTQQKMADAIGCSQTLVWRWLNGKAKMPTHFALKVEKLTNGKFKAVDLCSRLAEIEQIKTPSDN</sequence>
<dbReference type="Proteomes" id="UP000092671">
    <property type="component" value="Unassembled WGS sequence"/>
</dbReference>
<accession>A0A1B8PKU1</accession>
<dbReference type="GO" id="GO:0003677">
    <property type="term" value="F:DNA binding"/>
    <property type="evidence" value="ECO:0007669"/>
    <property type="project" value="InterPro"/>
</dbReference>
<comment type="caution">
    <text evidence="2">The sequence shown here is derived from an EMBL/GenBank/DDBJ whole genome shotgun (WGS) entry which is preliminary data.</text>
</comment>
<dbReference type="RefSeq" id="WP_066892666.1">
    <property type="nucleotide sequence ID" value="NZ_JAKREH010000021.1"/>
</dbReference>
<proteinExistence type="predicted"/>
<organism evidence="2 3">
    <name type="scientific">Moraxella nonliquefaciens</name>
    <dbReference type="NCBI Taxonomy" id="478"/>
    <lineage>
        <taxon>Bacteria</taxon>
        <taxon>Pseudomonadati</taxon>
        <taxon>Pseudomonadota</taxon>
        <taxon>Gammaproteobacteria</taxon>
        <taxon>Moraxellales</taxon>
        <taxon>Moraxellaceae</taxon>
        <taxon>Moraxella</taxon>
    </lineage>
</organism>
<dbReference type="OrthoDB" id="7007021at2"/>
<reference evidence="2 3" key="1">
    <citation type="submission" date="2016-06" db="EMBL/GenBank/DDBJ databases">
        <title>Draft genome of Moraxella nonliquefaciens CCUG 60284.</title>
        <authorList>
            <person name="Salva-Serra F."/>
            <person name="Engstrom-Jakobsson H."/>
            <person name="Thorell K."/>
            <person name="Gonzales-Siles L."/>
            <person name="Karlsson R."/>
            <person name="Boulund F."/>
            <person name="Engstrand L."/>
            <person name="Kristiansson E."/>
            <person name="Moore E."/>
        </authorList>
    </citation>
    <scope>NUCLEOTIDE SEQUENCE [LARGE SCALE GENOMIC DNA]</scope>
    <source>
        <strain evidence="2 3">CCUG 60284</strain>
    </source>
</reference>
<evidence type="ECO:0000313" key="2">
    <source>
        <dbReference type="EMBL" id="OBX51438.1"/>
    </source>
</evidence>
<dbReference type="Gene3D" id="1.10.260.40">
    <property type="entry name" value="lambda repressor-like DNA-binding domains"/>
    <property type="match status" value="1"/>
</dbReference>
<gene>
    <name evidence="2" type="ORF">A9Z60_07565</name>
</gene>
<dbReference type="CDD" id="cd00093">
    <property type="entry name" value="HTH_XRE"/>
    <property type="match status" value="1"/>
</dbReference>
<dbReference type="PROSITE" id="PS50943">
    <property type="entry name" value="HTH_CROC1"/>
    <property type="match status" value="1"/>
</dbReference>
<evidence type="ECO:0000259" key="1">
    <source>
        <dbReference type="PROSITE" id="PS50943"/>
    </source>
</evidence>
<dbReference type="EMBL" id="LZDN01000006">
    <property type="protein sequence ID" value="OBX51438.1"/>
    <property type="molecule type" value="Genomic_DNA"/>
</dbReference>
<dbReference type="InterPro" id="IPR010982">
    <property type="entry name" value="Lambda_DNA-bd_dom_sf"/>
</dbReference>
<dbReference type="Pfam" id="PF15943">
    <property type="entry name" value="YdaS_toxin"/>
    <property type="match status" value="1"/>
</dbReference>